<dbReference type="PANTHER" id="PTHR46733">
    <property type="entry name" value="26.5 KDA HEAT SHOCK PROTEIN, MITOCHONDRIAL"/>
    <property type="match status" value="1"/>
</dbReference>
<dbReference type="Proteomes" id="UP000001054">
    <property type="component" value="Plasmid pNGR234b"/>
</dbReference>
<organism evidence="5 6">
    <name type="scientific">Sinorhizobium fredii (strain NBRC 101917 / NGR234)</name>
    <dbReference type="NCBI Taxonomy" id="394"/>
    <lineage>
        <taxon>Bacteria</taxon>
        <taxon>Pseudomonadati</taxon>
        <taxon>Pseudomonadota</taxon>
        <taxon>Alphaproteobacteria</taxon>
        <taxon>Hyphomicrobiales</taxon>
        <taxon>Rhizobiaceae</taxon>
        <taxon>Sinorhizobium/Ensifer group</taxon>
        <taxon>Sinorhizobium</taxon>
    </lineage>
</organism>
<proteinExistence type="inferred from homology"/>
<dbReference type="SUPFAM" id="SSF49764">
    <property type="entry name" value="HSP20-like chaperones"/>
    <property type="match status" value="1"/>
</dbReference>
<dbReference type="AlphaFoldDB" id="C3KMX0"/>
<dbReference type="PROSITE" id="PS01031">
    <property type="entry name" value="SHSP"/>
    <property type="match status" value="1"/>
</dbReference>
<dbReference type="CDD" id="cd06464">
    <property type="entry name" value="ACD_sHsps-like"/>
    <property type="match status" value="1"/>
</dbReference>
<evidence type="ECO:0000256" key="3">
    <source>
        <dbReference type="RuleBase" id="RU003616"/>
    </source>
</evidence>
<accession>C3KMX0</accession>
<dbReference type="Gene3D" id="2.60.40.790">
    <property type="match status" value="1"/>
</dbReference>
<reference evidence="5 6" key="2">
    <citation type="journal article" date="2009" name="Appl. Environ. Microbiol.">
        <title>Rhizobium sp. strain NGR234 possesses a remarkable number of secretion systems.</title>
        <authorList>
            <person name="Schmeisser C."/>
            <person name="Liesegang H."/>
            <person name="Krysciak D."/>
            <person name="Bakkou N."/>
            <person name="Le Quere A."/>
            <person name="Wollherr A."/>
            <person name="Heinemeyer I."/>
            <person name="Morgenstern B."/>
            <person name="Pommerening-Roeser A."/>
            <person name="Flores M."/>
            <person name="Palacios R."/>
            <person name="Brenner S."/>
            <person name="Gottschalk G."/>
            <person name="Schmitz R.A."/>
            <person name="Broughton W.J."/>
            <person name="Perret X."/>
            <person name="Strittmatter A.W."/>
            <person name="Streit W.R."/>
        </authorList>
    </citation>
    <scope>NUCLEOTIDE SEQUENCE [LARGE SCALE GENOMIC DNA]</scope>
    <source>
        <strain evidence="6">NBRC 101917 / NGR234</strain>
    </source>
</reference>
<dbReference type="InterPro" id="IPR002068">
    <property type="entry name" value="A-crystallin/Hsp20_dom"/>
</dbReference>
<dbReference type="GO" id="GO:0009408">
    <property type="term" value="P:response to heat"/>
    <property type="evidence" value="ECO:0007669"/>
    <property type="project" value="InterPro"/>
</dbReference>
<keyword evidence="5" id="KW-0614">Plasmid</keyword>
<keyword evidence="1 5" id="KW-0346">Stress response</keyword>
<dbReference type="Pfam" id="PF00011">
    <property type="entry name" value="HSP20"/>
    <property type="match status" value="1"/>
</dbReference>
<reference evidence="6" key="1">
    <citation type="journal article" date="2004" name="J. Bacteriol.">
        <title>An evolutionary hot spot: the pNGR234b replicon of Rhizobium sp. strain NGR234.</title>
        <authorList>
            <person name="Streit W.R."/>
            <person name="Schmitz R.A."/>
            <person name="Perret X."/>
            <person name="Staehelin C."/>
            <person name="Deakin W.J."/>
            <person name="Raasch C."/>
            <person name="Liesegang H."/>
            <person name="Broughton W.J."/>
        </authorList>
    </citation>
    <scope>NUCLEOTIDE SEQUENCE [LARGE SCALE GENOMIC DNA]</scope>
    <source>
        <strain evidence="6">NBRC 101917 / NGR234</strain>
    </source>
</reference>
<dbReference type="InterPro" id="IPR008978">
    <property type="entry name" value="HSP20-like_chaperone"/>
</dbReference>
<geneLocation type="plasmid" evidence="6">
    <name>sym pNGR234b</name>
</geneLocation>
<dbReference type="KEGG" id="rhi:NGR_b00720"/>
<dbReference type="PANTHER" id="PTHR46733:SF4">
    <property type="entry name" value="HEAT SHOCK PROTEIN 21, CHLOROPLASTIC"/>
    <property type="match status" value="1"/>
</dbReference>
<dbReference type="InterPro" id="IPR044587">
    <property type="entry name" value="HSP21-like"/>
</dbReference>
<dbReference type="EMBL" id="CP000874">
    <property type="protein sequence ID" value="ACP21543.1"/>
    <property type="molecule type" value="Genomic_DNA"/>
</dbReference>
<gene>
    <name evidence="5" type="ordered locus">NGR_b00720</name>
</gene>
<dbReference type="HOGENOM" id="CLU_046737_12_0_5"/>
<dbReference type="RefSeq" id="WP_012706150.1">
    <property type="nucleotide sequence ID" value="NC_012586.1"/>
</dbReference>
<keyword evidence="6" id="KW-1185">Reference proteome</keyword>
<protein>
    <submittedName>
        <fullName evidence="5">Heat shock protein</fullName>
    </submittedName>
</protein>
<sequence length="167" mass="18423">MKIKDLVPWRGSGRDIASRTAPIDPMRALQLDVDRAFDHFWRAVPYPFAALGRLEETDTVRVDVVDNDKEVTVTAELPGMSDADVDVSISDGRLTIRGEKKSDREAEENGVLVRERIYGAVERTVPLPDGVDPDAAKATFRNGVLTIAIPKSEKFQANTKHVPVQVG</sequence>
<dbReference type="OrthoDB" id="9808910at2"/>
<dbReference type="PATRIC" id="fig|394.7.peg.515"/>
<evidence type="ECO:0000313" key="6">
    <source>
        <dbReference type="Proteomes" id="UP000001054"/>
    </source>
</evidence>
<evidence type="ECO:0000259" key="4">
    <source>
        <dbReference type="PROSITE" id="PS01031"/>
    </source>
</evidence>
<evidence type="ECO:0000256" key="1">
    <source>
        <dbReference type="ARBA" id="ARBA00023016"/>
    </source>
</evidence>
<comment type="similarity">
    <text evidence="2 3">Belongs to the small heat shock protein (HSP20) family.</text>
</comment>
<evidence type="ECO:0000256" key="2">
    <source>
        <dbReference type="PROSITE-ProRule" id="PRU00285"/>
    </source>
</evidence>
<evidence type="ECO:0000313" key="5">
    <source>
        <dbReference type="EMBL" id="ACP21543.1"/>
    </source>
</evidence>
<name>C3KMX0_SINFN</name>
<feature type="domain" description="SHSP" evidence="4">
    <location>
        <begin position="53"/>
        <end position="167"/>
    </location>
</feature>